<organism evidence="2 3">
    <name type="scientific">Xanthobacter dioxanivorans</name>
    <dbReference type="NCBI Taxonomy" id="2528964"/>
    <lineage>
        <taxon>Bacteria</taxon>
        <taxon>Pseudomonadati</taxon>
        <taxon>Pseudomonadota</taxon>
        <taxon>Alphaproteobacteria</taxon>
        <taxon>Hyphomicrobiales</taxon>
        <taxon>Xanthobacteraceae</taxon>
        <taxon>Xanthobacter</taxon>
    </lineage>
</organism>
<evidence type="ECO:0000313" key="3">
    <source>
        <dbReference type="Proteomes" id="UP000596427"/>
    </source>
</evidence>
<sequence>MKPFLYIDNWNRAQPRNRLEQLLEERSWPVERIRAQSSTLPAPLEYCGVFVGPSDSSAYDLDPWIVEERGTLRRLAQSGVPVLGLCFGSQMLGAALFGVDVVQRRRARESGFGEIVRAPAASDDPLLANLPDRLDVFHWHGDEVVPGHPDMEVLAASAACSNQIWRWRGGPAWGVQPHPEYDRAGLCAWFSQDEERFRAAGYDTGQAAAAAVDCGPAATMFENFLAIVAAQAAAAAGRRR</sequence>
<dbReference type="EMBL" id="CP063362">
    <property type="protein sequence ID" value="QRG08985.1"/>
    <property type="molecule type" value="Genomic_DNA"/>
</dbReference>
<dbReference type="PANTHER" id="PTHR42695">
    <property type="entry name" value="GLUTAMINE AMIDOTRANSFERASE YLR126C-RELATED"/>
    <property type="match status" value="1"/>
</dbReference>
<protein>
    <submittedName>
        <fullName evidence="2">Type 1 glutamine amidotransferase</fullName>
    </submittedName>
</protein>
<accession>A0A974PSN4</accession>
<dbReference type="PROSITE" id="PS51273">
    <property type="entry name" value="GATASE_TYPE_1"/>
    <property type="match status" value="1"/>
</dbReference>
<dbReference type="KEGG" id="xdi:EZH22_12340"/>
<dbReference type="CDD" id="cd01741">
    <property type="entry name" value="GATase1_1"/>
    <property type="match status" value="1"/>
</dbReference>
<dbReference type="SUPFAM" id="SSF52317">
    <property type="entry name" value="Class I glutamine amidotransferase-like"/>
    <property type="match status" value="1"/>
</dbReference>
<dbReference type="PANTHER" id="PTHR42695:SF5">
    <property type="entry name" value="GLUTAMINE AMIDOTRANSFERASE YLR126C-RELATED"/>
    <property type="match status" value="1"/>
</dbReference>
<dbReference type="InterPro" id="IPR044992">
    <property type="entry name" value="ChyE-like"/>
</dbReference>
<keyword evidence="3" id="KW-1185">Reference proteome</keyword>
<dbReference type="Proteomes" id="UP000596427">
    <property type="component" value="Chromosome"/>
</dbReference>
<feature type="domain" description="Glutamine amidotransferase" evidence="1">
    <location>
        <begin position="19"/>
        <end position="181"/>
    </location>
</feature>
<name>A0A974PSN4_9HYPH</name>
<dbReference type="RefSeq" id="WP_203195902.1">
    <property type="nucleotide sequence ID" value="NZ_CP063362.1"/>
</dbReference>
<dbReference type="GO" id="GO:0005829">
    <property type="term" value="C:cytosol"/>
    <property type="evidence" value="ECO:0007669"/>
    <property type="project" value="TreeGrafter"/>
</dbReference>
<dbReference type="Gene3D" id="3.40.50.880">
    <property type="match status" value="1"/>
</dbReference>
<dbReference type="Pfam" id="PF00117">
    <property type="entry name" value="GATase"/>
    <property type="match status" value="1"/>
</dbReference>
<dbReference type="AlphaFoldDB" id="A0A974PSN4"/>
<dbReference type="InterPro" id="IPR029062">
    <property type="entry name" value="Class_I_gatase-like"/>
</dbReference>
<gene>
    <name evidence="2" type="ORF">EZH22_12340</name>
</gene>
<reference evidence="2 3" key="1">
    <citation type="submission" date="2020-10" db="EMBL/GenBank/DDBJ databases">
        <title>Degradation of 1,4-Dioxane by Xanthobacter sp. YN2, via a Novel Group-2 Soluble Di-Iron Monooxygenase.</title>
        <authorList>
            <person name="Ma F."/>
            <person name="Wang Y."/>
            <person name="Yang J."/>
            <person name="Guo H."/>
            <person name="Su D."/>
            <person name="Yu L."/>
        </authorList>
    </citation>
    <scope>NUCLEOTIDE SEQUENCE [LARGE SCALE GENOMIC DNA]</scope>
    <source>
        <strain evidence="2 3">YN2</strain>
    </source>
</reference>
<proteinExistence type="predicted"/>
<evidence type="ECO:0000313" key="2">
    <source>
        <dbReference type="EMBL" id="QRG08985.1"/>
    </source>
</evidence>
<dbReference type="InterPro" id="IPR017926">
    <property type="entry name" value="GATASE"/>
</dbReference>
<keyword evidence="2" id="KW-0315">Glutamine amidotransferase</keyword>
<evidence type="ECO:0000259" key="1">
    <source>
        <dbReference type="Pfam" id="PF00117"/>
    </source>
</evidence>